<feature type="domain" description="VWFA" evidence="4">
    <location>
        <begin position="198"/>
        <end position="320"/>
    </location>
</feature>
<dbReference type="PATRIC" id="fig|888812.3.peg.86"/>
<dbReference type="Gene3D" id="3.40.50.410">
    <property type="entry name" value="von Willebrand factor, type A domain"/>
    <property type="match status" value="1"/>
</dbReference>
<dbReference type="HOGENOM" id="CLU_597064_0_0_9"/>
<evidence type="ECO:0000313" key="6">
    <source>
        <dbReference type="Proteomes" id="UP000004562"/>
    </source>
</evidence>
<organism evidence="5 6">
    <name type="scientific">Streptococcus sanguinis SK160</name>
    <dbReference type="NCBI Taxonomy" id="888812"/>
    <lineage>
        <taxon>Bacteria</taxon>
        <taxon>Bacillati</taxon>
        <taxon>Bacillota</taxon>
        <taxon>Bacilli</taxon>
        <taxon>Lactobacillales</taxon>
        <taxon>Streptococcaceae</taxon>
        <taxon>Streptococcus</taxon>
    </lineage>
</organism>
<evidence type="ECO:0000256" key="1">
    <source>
        <dbReference type="ARBA" id="ARBA00004241"/>
    </source>
</evidence>
<dbReference type="InterPro" id="IPR002035">
    <property type="entry name" value="VWF_A"/>
</dbReference>
<dbReference type="Pfam" id="PF13519">
    <property type="entry name" value="VWA_2"/>
    <property type="match status" value="1"/>
</dbReference>
<gene>
    <name evidence="5" type="primary">norD</name>
    <name evidence="5" type="ORF">HMPREF9384_0087</name>
</gene>
<comment type="caution">
    <text evidence="5">The sequence shown here is derived from an EMBL/GenBank/DDBJ whole genome shotgun (WGS) entry which is preliminary data.</text>
</comment>
<keyword evidence="2" id="KW-0178">Competence</keyword>
<sequence>MKQLRKGFTLAEMVMAIMLMSMIAVIIGIIFNTMFSSRELIEREASIQAEMRTSMQYVDRTIGKATSVFILDDSKFKGNKEGLTKEWSYIGLSSDGKKVLNYVWDKSKQDWKVSELGTKSLYDIKLDLEFKTEGAYQDNRLISYNLTGKYPDSNNKLSIDTAISALNTKQVFSKVAKGKKGIALAYRNDPIEGQMNVAISFVFDKSGSMSWDLNGNNTNYWGPKSRMSILKDKATIMMRDLKDIGNVSVNLVSFSILGSYVQKDFSELDKGTTTIEASINALQTGGVTNPGDGLRYGMMSLQNHSAQLKYVVLLTDGIPNAYTVDTNDTSWRNRNVQPYYNRWRETVGELVTFNNGPYDVTTNLTTDQNRVSYDSYSNEALRKKAIEYAGKVSQTFGAGVKRVNVIGFSGVPSEIAYGEDLTRSIGSGGMEAKYVPAADEAALQQTFSDIKKQIQQDLWFVSGP</sequence>
<dbReference type="SMART" id="SM00327">
    <property type="entry name" value="VWA"/>
    <property type="match status" value="1"/>
</dbReference>
<dbReference type="CDD" id="cd00198">
    <property type="entry name" value="vWFA"/>
    <property type="match status" value="1"/>
</dbReference>
<reference evidence="5 6" key="1">
    <citation type="submission" date="2011-02" db="EMBL/GenBank/DDBJ databases">
        <authorList>
            <person name="Muzny D."/>
            <person name="Qin X."/>
            <person name="Deng J."/>
            <person name="Jiang H."/>
            <person name="Liu Y."/>
            <person name="Qu J."/>
            <person name="Song X.-Z."/>
            <person name="Zhang L."/>
            <person name="Thornton R."/>
            <person name="Coyle M."/>
            <person name="Francisco L."/>
            <person name="Jackson L."/>
            <person name="Javaid M."/>
            <person name="Korchina V."/>
            <person name="Kovar C."/>
            <person name="Mata R."/>
            <person name="Mathew T."/>
            <person name="Ngo R."/>
            <person name="Nguyen L."/>
            <person name="Nguyen N."/>
            <person name="Okwuonu G."/>
            <person name="Ongeri F."/>
            <person name="Pham C."/>
            <person name="Simmons D."/>
            <person name="Wilczek-Boney K."/>
            <person name="Hale W."/>
            <person name="Jakkamsetti A."/>
            <person name="Pham P."/>
            <person name="Ruth R."/>
            <person name="San Lucas F."/>
            <person name="Warren J."/>
            <person name="Zhang J."/>
            <person name="Zhao Z."/>
            <person name="Zhou C."/>
            <person name="Zhu D."/>
            <person name="Lee S."/>
            <person name="Bess C."/>
            <person name="Blankenburg K."/>
            <person name="Forbes L."/>
            <person name="Fu Q."/>
            <person name="Gubbala S."/>
            <person name="Hirani K."/>
            <person name="Jayaseelan J.C."/>
            <person name="Lara F."/>
            <person name="Munidasa M."/>
            <person name="Palculict T."/>
            <person name="Patil S."/>
            <person name="Pu L.-L."/>
            <person name="Saada N."/>
            <person name="Tang L."/>
            <person name="Weissenberger G."/>
            <person name="Zhu Y."/>
            <person name="Hemphill L."/>
            <person name="Shang Y."/>
            <person name="Youmans B."/>
            <person name="Ayvaz T."/>
            <person name="Ross M."/>
            <person name="Santibanez J."/>
            <person name="Aqrawi P."/>
            <person name="Gross S."/>
            <person name="Joshi V."/>
            <person name="Fowler G."/>
            <person name="Nazareth L."/>
            <person name="Reid J."/>
            <person name="Worley K."/>
            <person name="Petrosino J."/>
            <person name="Highlander S."/>
            <person name="Gibbs R."/>
        </authorList>
    </citation>
    <scope>NUCLEOTIDE SEQUENCE [LARGE SCALE GENOMIC DNA]</scope>
    <source>
        <strain evidence="5 6">SK160</strain>
    </source>
</reference>
<dbReference type="GO" id="GO:0030420">
    <property type="term" value="P:establishment of competence for transformation"/>
    <property type="evidence" value="ECO:0007669"/>
    <property type="project" value="UniProtKB-KW"/>
</dbReference>
<evidence type="ECO:0000259" key="4">
    <source>
        <dbReference type="PROSITE" id="PS50234"/>
    </source>
</evidence>
<dbReference type="Proteomes" id="UP000004562">
    <property type="component" value="Unassembled WGS sequence"/>
</dbReference>
<keyword evidence="3" id="KW-1133">Transmembrane helix</keyword>
<dbReference type="GO" id="GO:0009986">
    <property type="term" value="C:cell surface"/>
    <property type="evidence" value="ECO:0007669"/>
    <property type="project" value="UniProtKB-SubCell"/>
</dbReference>
<proteinExistence type="predicted"/>
<dbReference type="NCBIfam" id="TIGR02532">
    <property type="entry name" value="IV_pilin_GFxxxE"/>
    <property type="match status" value="1"/>
</dbReference>
<dbReference type="InterPro" id="IPR036465">
    <property type="entry name" value="vWFA_dom_sf"/>
</dbReference>
<evidence type="ECO:0000256" key="3">
    <source>
        <dbReference type="SAM" id="Phobius"/>
    </source>
</evidence>
<dbReference type="EMBL" id="AEXZ01000001">
    <property type="protein sequence ID" value="EGD39985.1"/>
    <property type="molecule type" value="Genomic_DNA"/>
</dbReference>
<feature type="transmembrane region" description="Helical" evidence="3">
    <location>
        <begin position="7"/>
        <end position="31"/>
    </location>
</feature>
<evidence type="ECO:0000313" key="5">
    <source>
        <dbReference type="EMBL" id="EGD39985.1"/>
    </source>
</evidence>
<protein>
    <submittedName>
        <fullName evidence="5">Fused nitric oxide reductase NorD/von Willebrand factor type A domain protein</fullName>
    </submittedName>
</protein>
<keyword evidence="3" id="KW-0472">Membrane</keyword>
<keyword evidence="3" id="KW-0812">Transmembrane</keyword>
<dbReference type="RefSeq" id="WP_002910996.1">
    <property type="nucleotide sequence ID" value="NZ_GL872447.1"/>
</dbReference>
<dbReference type="InterPro" id="IPR012902">
    <property type="entry name" value="N_methyl_site"/>
</dbReference>
<dbReference type="PROSITE" id="PS50234">
    <property type="entry name" value="VWFA"/>
    <property type="match status" value="1"/>
</dbReference>
<name>F0IQH5_STRSA</name>
<dbReference type="AlphaFoldDB" id="F0IQH5"/>
<evidence type="ECO:0000256" key="2">
    <source>
        <dbReference type="ARBA" id="ARBA00023287"/>
    </source>
</evidence>
<dbReference type="SUPFAM" id="SSF53300">
    <property type="entry name" value="vWA-like"/>
    <property type="match status" value="1"/>
</dbReference>
<comment type="subcellular location">
    <subcellularLocation>
        <location evidence="1">Cell surface</location>
    </subcellularLocation>
</comment>
<accession>F0IQH5</accession>